<comment type="caution">
    <text evidence="3">The sequence shown here is derived from an EMBL/GenBank/DDBJ whole genome shotgun (WGS) entry which is preliminary data.</text>
</comment>
<name>A0A839UAY1_9HYPH</name>
<feature type="signal peptide" evidence="2">
    <location>
        <begin position="1"/>
        <end position="23"/>
    </location>
</feature>
<evidence type="ECO:0000256" key="1">
    <source>
        <dbReference type="SAM" id="MobiDB-lite"/>
    </source>
</evidence>
<evidence type="ECO:0000313" key="3">
    <source>
        <dbReference type="EMBL" id="MBB3145841.1"/>
    </source>
</evidence>
<dbReference type="PROSITE" id="PS51257">
    <property type="entry name" value="PROKAR_LIPOPROTEIN"/>
    <property type="match status" value="1"/>
</dbReference>
<keyword evidence="2" id="KW-0732">Signal</keyword>
<dbReference type="EMBL" id="JACHXN010000006">
    <property type="protein sequence ID" value="MBB3145841.1"/>
    <property type="molecule type" value="Genomic_DNA"/>
</dbReference>
<protein>
    <recommendedName>
        <fullName evidence="5">Exopolysaccharide production protein YjbE</fullName>
    </recommendedName>
</protein>
<evidence type="ECO:0000313" key="4">
    <source>
        <dbReference type="Proteomes" id="UP000554520"/>
    </source>
</evidence>
<sequence>MKKIASALIAIGAIAFASSTAFAACPETTGSVKAETQKGIAKDGSKAPLESDANSQTQTGAASTGTTTSSSEGQTAKKDGQTMPLADKEGGGDPNLATSQQDVNAQQKGDQTAMAKAEDCKD</sequence>
<feature type="compositionally biased region" description="Polar residues" evidence="1">
    <location>
        <begin position="96"/>
        <end position="110"/>
    </location>
</feature>
<dbReference type="RefSeq" id="WP_112531158.1">
    <property type="nucleotide sequence ID" value="NZ_JACHXN010000006.1"/>
</dbReference>
<dbReference type="Proteomes" id="UP000554520">
    <property type="component" value="Unassembled WGS sequence"/>
</dbReference>
<dbReference type="AlphaFoldDB" id="A0A839UAY1"/>
<feature type="compositionally biased region" description="Low complexity" evidence="1">
    <location>
        <begin position="55"/>
        <end position="74"/>
    </location>
</feature>
<feature type="region of interest" description="Disordered" evidence="1">
    <location>
        <begin position="28"/>
        <end position="122"/>
    </location>
</feature>
<accession>A0A839UAY1</accession>
<feature type="chain" id="PRO_5032690169" description="Exopolysaccharide production protein YjbE" evidence="2">
    <location>
        <begin position="24"/>
        <end position="122"/>
    </location>
</feature>
<feature type="compositionally biased region" description="Basic and acidic residues" evidence="1">
    <location>
        <begin position="75"/>
        <end position="91"/>
    </location>
</feature>
<gene>
    <name evidence="3" type="ORF">FHS21_002255</name>
</gene>
<proteinExistence type="predicted"/>
<organism evidence="3 4">
    <name type="scientific">Phyllobacterium trifolii</name>
    <dbReference type="NCBI Taxonomy" id="300193"/>
    <lineage>
        <taxon>Bacteria</taxon>
        <taxon>Pseudomonadati</taxon>
        <taxon>Pseudomonadota</taxon>
        <taxon>Alphaproteobacteria</taxon>
        <taxon>Hyphomicrobiales</taxon>
        <taxon>Phyllobacteriaceae</taxon>
        <taxon>Phyllobacterium</taxon>
    </lineage>
</organism>
<reference evidence="3 4" key="1">
    <citation type="submission" date="2020-08" db="EMBL/GenBank/DDBJ databases">
        <title>Genomic Encyclopedia of Type Strains, Phase III (KMG-III): the genomes of soil and plant-associated and newly described type strains.</title>
        <authorList>
            <person name="Whitman W."/>
        </authorList>
    </citation>
    <scope>NUCLEOTIDE SEQUENCE [LARGE SCALE GENOMIC DNA]</scope>
    <source>
        <strain evidence="3 4">CECT 7015</strain>
    </source>
</reference>
<keyword evidence="4" id="KW-1185">Reference proteome</keyword>
<evidence type="ECO:0008006" key="5">
    <source>
        <dbReference type="Google" id="ProtNLM"/>
    </source>
</evidence>
<evidence type="ECO:0000256" key="2">
    <source>
        <dbReference type="SAM" id="SignalP"/>
    </source>
</evidence>